<protein>
    <submittedName>
        <fullName evidence="2">Excisionase</fullName>
    </submittedName>
</protein>
<name>A0A1D7VVF0_9ACTN</name>
<evidence type="ECO:0000313" key="3">
    <source>
        <dbReference type="Proteomes" id="UP000094094"/>
    </source>
</evidence>
<dbReference type="Pfam" id="PF12728">
    <property type="entry name" value="HTH_17"/>
    <property type="match status" value="1"/>
</dbReference>
<dbReference type="EMBL" id="CP017157">
    <property type="protein sequence ID" value="AOP50745.1"/>
    <property type="molecule type" value="Genomic_DNA"/>
</dbReference>
<organism evidence="2 3">
    <name type="scientific">Streptomyces lydicus</name>
    <dbReference type="NCBI Taxonomy" id="47763"/>
    <lineage>
        <taxon>Bacteria</taxon>
        <taxon>Bacillati</taxon>
        <taxon>Actinomycetota</taxon>
        <taxon>Actinomycetes</taxon>
        <taxon>Kitasatosporales</taxon>
        <taxon>Streptomycetaceae</taxon>
        <taxon>Streptomyces</taxon>
    </lineage>
</organism>
<dbReference type="AlphaFoldDB" id="A0A1D7VVF0"/>
<accession>A0A1D7VVF0</accession>
<sequence>MSIVLPEMPTAVTVPEVMAALRLSRSKVYDLIRSGTLPSFTEGRARRIPLDALRTYIHNKLEEAA</sequence>
<evidence type="ECO:0000259" key="1">
    <source>
        <dbReference type="Pfam" id="PF12728"/>
    </source>
</evidence>
<dbReference type="InterPro" id="IPR010093">
    <property type="entry name" value="SinI_DNA-bd"/>
</dbReference>
<evidence type="ECO:0000313" key="2">
    <source>
        <dbReference type="EMBL" id="AOP50745.1"/>
    </source>
</evidence>
<dbReference type="InterPro" id="IPR041657">
    <property type="entry name" value="HTH_17"/>
</dbReference>
<keyword evidence="3" id="KW-1185">Reference proteome</keyword>
<dbReference type="GO" id="GO:0003677">
    <property type="term" value="F:DNA binding"/>
    <property type="evidence" value="ECO:0007669"/>
    <property type="project" value="InterPro"/>
</dbReference>
<reference evidence="2 3" key="1">
    <citation type="submission" date="2016-09" db="EMBL/GenBank/DDBJ databases">
        <title>Complete genome sequencing of Streptomyces lydicus 103 and metabolic pathways analysis of antibiotic biosynthesis.</title>
        <authorList>
            <person name="Jia N."/>
            <person name="Ding M.-Z."/>
            <person name="Gao F."/>
            <person name="Yuan Y.-J."/>
        </authorList>
    </citation>
    <scope>NUCLEOTIDE SEQUENCE [LARGE SCALE GENOMIC DNA]</scope>
    <source>
        <strain evidence="2 3">103</strain>
    </source>
</reference>
<dbReference type="Proteomes" id="UP000094094">
    <property type="component" value="Chromosome"/>
</dbReference>
<dbReference type="RefSeq" id="WP_069573051.1">
    <property type="nucleotide sequence ID" value="NZ_CP017157.1"/>
</dbReference>
<proteinExistence type="predicted"/>
<dbReference type="NCBIfam" id="TIGR01764">
    <property type="entry name" value="excise"/>
    <property type="match status" value="1"/>
</dbReference>
<dbReference type="KEGG" id="slc:SL103_34905"/>
<feature type="domain" description="Helix-turn-helix" evidence="1">
    <location>
        <begin position="13"/>
        <end position="58"/>
    </location>
</feature>
<gene>
    <name evidence="2" type="ORF">SL103_34905</name>
</gene>